<comment type="caution">
    <text evidence="2">The sequence shown here is derived from an EMBL/GenBank/DDBJ whole genome shotgun (WGS) entry which is preliminary data.</text>
</comment>
<evidence type="ECO:0000313" key="2">
    <source>
        <dbReference type="EMBL" id="GFN92883.1"/>
    </source>
</evidence>
<reference evidence="2 3" key="1">
    <citation type="journal article" date="2021" name="Elife">
        <title>Chloroplast acquisition without the gene transfer in kleptoplastic sea slugs, Plakobranchus ocellatus.</title>
        <authorList>
            <person name="Maeda T."/>
            <person name="Takahashi S."/>
            <person name="Yoshida T."/>
            <person name="Shimamura S."/>
            <person name="Takaki Y."/>
            <person name="Nagai Y."/>
            <person name="Toyoda A."/>
            <person name="Suzuki Y."/>
            <person name="Arimoto A."/>
            <person name="Ishii H."/>
            <person name="Satoh N."/>
            <person name="Nishiyama T."/>
            <person name="Hasebe M."/>
            <person name="Maruyama T."/>
            <person name="Minagawa J."/>
            <person name="Obokata J."/>
            <person name="Shigenobu S."/>
        </authorList>
    </citation>
    <scope>NUCLEOTIDE SEQUENCE [LARGE SCALE GENOMIC DNA]</scope>
</reference>
<dbReference type="Proteomes" id="UP000735302">
    <property type="component" value="Unassembled WGS sequence"/>
</dbReference>
<gene>
    <name evidence="2" type="ORF">PoB_001938900</name>
</gene>
<dbReference type="AlphaFoldDB" id="A0AAV3ZET5"/>
<sequence length="126" mass="13871">MRKEWLPYQSVACQSSCIYSDDMKLWALKTIGRTEQTSLPPSQSQLAFPHPRANFPSLISEPTSLPHPRADFPSPIPEPTSLPPSQSQLPFPYPRANFPSPIPEPTSLPSSQSQLASPNSSTQISL</sequence>
<accession>A0AAV3ZET5</accession>
<feature type="compositionally biased region" description="Polar residues" evidence="1">
    <location>
        <begin position="36"/>
        <end position="46"/>
    </location>
</feature>
<keyword evidence="3" id="KW-1185">Reference proteome</keyword>
<evidence type="ECO:0000256" key="1">
    <source>
        <dbReference type="SAM" id="MobiDB-lite"/>
    </source>
</evidence>
<organism evidence="2 3">
    <name type="scientific">Plakobranchus ocellatus</name>
    <dbReference type="NCBI Taxonomy" id="259542"/>
    <lineage>
        <taxon>Eukaryota</taxon>
        <taxon>Metazoa</taxon>
        <taxon>Spiralia</taxon>
        <taxon>Lophotrochozoa</taxon>
        <taxon>Mollusca</taxon>
        <taxon>Gastropoda</taxon>
        <taxon>Heterobranchia</taxon>
        <taxon>Euthyneura</taxon>
        <taxon>Panpulmonata</taxon>
        <taxon>Sacoglossa</taxon>
        <taxon>Placobranchoidea</taxon>
        <taxon>Plakobranchidae</taxon>
        <taxon>Plakobranchus</taxon>
    </lineage>
</organism>
<protein>
    <submittedName>
        <fullName evidence="2">Uncharacterized protein</fullName>
    </submittedName>
</protein>
<proteinExistence type="predicted"/>
<name>A0AAV3ZET5_9GAST</name>
<feature type="compositionally biased region" description="Low complexity" evidence="1">
    <location>
        <begin position="107"/>
        <end position="126"/>
    </location>
</feature>
<feature type="region of interest" description="Disordered" evidence="1">
    <location>
        <begin position="36"/>
        <end position="126"/>
    </location>
</feature>
<evidence type="ECO:0000313" key="3">
    <source>
        <dbReference type="Proteomes" id="UP000735302"/>
    </source>
</evidence>
<dbReference type="EMBL" id="BLXT01002301">
    <property type="protein sequence ID" value="GFN92883.1"/>
    <property type="molecule type" value="Genomic_DNA"/>
</dbReference>